<evidence type="ECO:0000313" key="1">
    <source>
        <dbReference type="EMBL" id="EOY14313.1"/>
    </source>
</evidence>
<dbReference type="Pfam" id="PF14223">
    <property type="entry name" value="Retrotran_gag_2"/>
    <property type="match status" value="1"/>
</dbReference>
<sequence length="127" mass="15141">MAMNFITTILSEGQSLVEPPLFNGENYIYWKKRMKNFVLASDYGVWRTIIDGPYKPTKEEKEWDTSNMNMIQLNAKAIHTLFRTLDDKDYKRVSKCESTKEIWQKLEELYEETKKEEELEENLCESL</sequence>
<accession>A0A061FBN6</accession>
<organism evidence="1 2">
    <name type="scientific">Theobroma cacao</name>
    <name type="common">Cacao</name>
    <name type="synonym">Cocoa</name>
    <dbReference type="NCBI Taxonomy" id="3641"/>
    <lineage>
        <taxon>Eukaryota</taxon>
        <taxon>Viridiplantae</taxon>
        <taxon>Streptophyta</taxon>
        <taxon>Embryophyta</taxon>
        <taxon>Tracheophyta</taxon>
        <taxon>Spermatophyta</taxon>
        <taxon>Magnoliopsida</taxon>
        <taxon>eudicotyledons</taxon>
        <taxon>Gunneridae</taxon>
        <taxon>Pentapetalae</taxon>
        <taxon>rosids</taxon>
        <taxon>malvids</taxon>
        <taxon>Malvales</taxon>
        <taxon>Malvaceae</taxon>
        <taxon>Byttnerioideae</taxon>
        <taxon>Theobroma</taxon>
    </lineage>
</organism>
<dbReference type="HOGENOM" id="CLU_021137_9_0_1"/>
<dbReference type="PANTHER" id="PTHR34676:SF8">
    <property type="entry name" value="TRANSMEMBRANE PROTEIN"/>
    <property type="match status" value="1"/>
</dbReference>
<dbReference type="EMBL" id="CM001885">
    <property type="protein sequence ID" value="EOY14313.1"/>
    <property type="molecule type" value="Genomic_DNA"/>
</dbReference>
<dbReference type="STRING" id="3641.A0A061FBN6"/>
<dbReference type="Gramene" id="EOY14313">
    <property type="protein sequence ID" value="EOY14313"/>
    <property type="gene ID" value="TCM_033687"/>
</dbReference>
<proteinExistence type="predicted"/>
<dbReference type="InParanoid" id="A0A061FBN6"/>
<name>A0A061FBN6_THECC</name>
<dbReference type="PANTHER" id="PTHR34676">
    <property type="entry name" value="DUF4219 DOMAIN-CONTAINING PROTEIN-RELATED"/>
    <property type="match status" value="1"/>
</dbReference>
<dbReference type="Proteomes" id="UP000026915">
    <property type="component" value="Chromosome 7"/>
</dbReference>
<evidence type="ECO:0000313" key="2">
    <source>
        <dbReference type="Proteomes" id="UP000026915"/>
    </source>
</evidence>
<gene>
    <name evidence="1" type="ORF">TCM_033687</name>
</gene>
<protein>
    <recommendedName>
        <fullName evidence="3">DUF4219 domain-containing protein</fullName>
    </recommendedName>
</protein>
<dbReference type="OMA" id="FRMISAC"/>
<keyword evidence="2" id="KW-1185">Reference proteome</keyword>
<evidence type="ECO:0008006" key="3">
    <source>
        <dbReference type="Google" id="ProtNLM"/>
    </source>
</evidence>
<dbReference type="AlphaFoldDB" id="A0A061FBN6"/>
<reference evidence="1 2" key="1">
    <citation type="journal article" date="2013" name="Genome Biol.">
        <title>The genome sequence of the most widely cultivated cacao type and its use to identify candidate genes regulating pod color.</title>
        <authorList>
            <person name="Motamayor J.C."/>
            <person name="Mockaitis K."/>
            <person name="Schmutz J."/>
            <person name="Haiminen N."/>
            <person name="Iii D.L."/>
            <person name="Cornejo O."/>
            <person name="Findley S.D."/>
            <person name="Zheng P."/>
            <person name="Utro F."/>
            <person name="Royaert S."/>
            <person name="Saski C."/>
            <person name="Jenkins J."/>
            <person name="Podicheti R."/>
            <person name="Zhao M."/>
            <person name="Scheffler B.E."/>
            <person name="Stack J.C."/>
            <person name="Feltus F.A."/>
            <person name="Mustiga G.M."/>
            <person name="Amores F."/>
            <person name="Phillips W."/>
            <person name="Marelli J.P."/>
            <person name="May G.D."/>
            <person name="Shapiro H."/>
            <person name="Ma J."/>
            <person name="Bustamante C.D."/>
            <person name="Schnell R.J."/>
            <person name="Main D."/>
            <person name="Gilbert D."/>
            <person name="Parida L."/>
            <person name="Kuhn D.N."/>
        </authorList>
    </citation>
    <scope>NUCLEOTIDE SEQUENCE [LARGE SCALE GENOMIC DNA]</scope>
    <source>
        <strain evidence="2">cv. Matina 1-6</strain>
    </source>
</reference>